<protein>
    <submittedName>
        <fullName evidence="1">Uncharacterized protein</fullName>
    </submittedName>
</protein>
<proteinExistence type="predicted"/>
<reference evidence="1" key="1">
    <citation type="journal article" date="2014" name="Front. Microbiol.">
        <title>High frequency of phylogenetically diverse reductive dehalogenase-homologous genes in deep subseafloor sedimentary metagenomes.</title>
        <authorList>
            <person name="Kawai M."/>
            <person name="Futagami T."/>
            <person name="Toyoda A."/>
            <person name="Takaki Y."/>
            <person name="Nishi S."/>
            <person name="Hori S."/>
            <person name="Arai W."/>
            <person name="Tsubouchi T."/>
            <person name="Morono Y."/>
            <person name="Uchiyama I."/>
            <person name="Ito T."/>
            <person name="Fujiyama A."/>
            <person name="Inagaki F."/>
            <person name="Takami H."/>
        </authorList>
    </citation>
    <scope>NUCLEOTIDE SEQUENCE</scope>
    <source>
        <strain evidence="1">Expedition CK06-06</strain>
    </source>
</reference>
<accession>X0VLH1</accession>
<organism evidence="1">
    <name type="scientific">marine sediment metagenome</name>
    <dbReference type="NCBI Taxonomy" id="412755"/>
    <lineage>
        <taxon>unclassified sequences</taxon>
        <taxon>metagenomes</taxon>
        <taxon>ecological metagenomes</taxon>
    </lineage>
</organism>
<dbReference type="EMBL" id="BARS01039456">
    <property type="protein sequence ID" value="GAG19090.1"/>
    <property type="molecule type" value="Genomic_DNA"/>
</dbReference>
<sequence>MGVLENLPEGVKTPPPCPSEAYEAWKPYHEHPRTRPGSGNWRGVLWYLNGETLTESARLAGCKDHQNIRRVIRAYGLAKFVGRTDTLVNISRQVARASGLELLQRVEDEPEKFSNKDLYVTNGINITNITNHEKNVRGGNTTFLDSVSKLAADVVASGATLTMTIGPGHPDAIEEKEVDEITIESTG</sequence>
<gene>
    <name evidence="1" type="ORF">S01H1_60239</name>
</gene>
<comment type="caution">
    <text evidence="1">The sequence shown here is derived from an EMBL/GenBank/DDBJ whole genome shotgun (WGS) entry which is preliminary data.</text>
</comment>
<dbReference type="AlphaFoldDB" id="X0VLH1"/>
<name>X0VLH1_9ZZZZ</name>
<evidence type="ECO:0000313" key="1">
    <source>
        <dbReference type="EMBL" id="GAG19090.1"/>
    </source>
</evidence>